<comment type="caution">
    <text evidence="2">The sequence shown here is derived from an EMBL/GenBank/DDBJ whole genome shotgun (WGS) entry which is preliminary data.</text>
</comment>
<proteinExistence type="predicted"/>
<name>A0ABS8T9A0_DATST</name>
<evidence type="ECO:0000313" key="3">
    <source>
        <dbReference type="Proteomes" id="UP000823775"/>
    </source>
</evidence>
<accession>A0ABS8T9A0</accession>
<feature type="region of interest" description="Disordered" evidence="1">
    <location>
        <begin position="55"/>
        <end position="77"/>
    </location>
</feature>
<reference evidence="2 3" key="1">
    <citation type="journal article" date="2021" name="BMC Genomics">
        <title>Datura genome reveals duplications of psychoactive alkaloid biosynthetic genes and high mutation rate following tissue culture.</title>
        <authorList>
            <person name="Rajewski A."/>
            <person name="Carter-House D."/>
            <person name="Stajich J."/>
            <person name="Litt A."/>
        </authorList>
    </citation>
    <scope>NUCLEOTIDE SEQUENCE [LARGE SCALE GENOMIC DNA]</scope>
    <source>
        <strain evidence="2">AR-01</strain>
    </source>
</reference>
<keyword evidence="3" id="KW-1185">Reference proteome</keyword>
<evidence type="ECO:0000256" key="1">
    <source>
        <dbReference type="SAM" id="MobiDB-lite"/>
    </source>
</evidence>
<feature type="non-terminal residue" evidence="2">
    <location>
        <position position="1"/>
    </location>
</feature>
<protein>
    <submittedName>
        <fullName evidence="2">Uncharacterized protein</fullName>
    </submittedName>
</protein>
<dbReference type="EMBL" id="JACEIK010001288">
    <property type="protein sequence ID" value="MCD7467975.1"/>
    <property type="molecule type" value="Genomic_DNA"/>
</dbReference>
<gene>
    <name evidence="2" type="ORF">HAX54_005697</name>
</gene>
<evidence type="ECO:0000313" key="2">
    <source>
        <dbReference type="EMBL" id="MCD7467975.1"/>
    </source>
</evidence>
<organism evidence="2 3">
    <name type="scientific">Datura stramonium</name>
    <name type="common">Jimsonweed</name>
    <name type="synonym">Common thornapple</name>
    <dbReference type="NCBI Taxonomy" id="4076"/>
    <lineage>
        <taxon>Eukaryota</taxon>
        <taxon>Viridiplantae</taxon>
        <taxon>Streptophyta</taxon>
        <taxon>Embryophyta</taxon>
        <taxon>Tracheophyta</taxon>
        <taxon>Spermatophyta</taxon>
        <taxon>Magnoliopsida</taxon>
        <taxon>eudicotyledons</taxon>
        <taxon>Gunneridae</taxon>
        <taxon>Pentapetalae</taxon>
        <taxon>asterids</taxon>
        <taxon>lamiids</taxon>
        <taxon>Solanales</taxon>
        <taxon>Solanaceae</taxon>
        <taxon>Solanoideae</taxon>
        <taxon>Datureae</taxon>
        <taxon>Datura</taxon>
    </lineage>
</organism>
<sequence length="77" mass="8458">VGPKDEKIEVRTKLALPCAREPHTGTRPARRDPPLAQQYACGSNISRHPAVRRVPTPAHGQARGATILVQGDWQRSK</sequence>
<feature type="non-terminal residue" evidence="2">
    <location>
        <position position="77"/>
    </location>
</feature>
<dbReference type="Proteomes" id="UP000823775">
    <property type="component" value="Unassembled WGS sequence"/>
</dbReference>